<proteinExistence type="predicted"/>
<dbReference type="InterPro" id="IPR013216">
    <property type="entry name" value="Methyltransf_11"/>
</dbReference>
<dbReference type="InterPro" id="IPR029063">
    <property type="entry name" value="SAM-dependent_MTases_sf"/>
</dbReference>
<dbReference type="Pfam" id="PF08241">
    <property type="entry name" value="Methyltransf_11"/>
    <property type="match status" value="1"/>
</dbReference>
<dbReference type="OrthoDB" id="9816564at2"/>
<feature type="domain" description="Methyltransferase type 11" evidence="1">
    <location>
        <begin position="58"/>
        <end position="110"/>
    </location>
</feature>
<evidence type="ECO:0000313" key="2">
    <source>
        <dbReference type="EMBL" id="AXF85185.1"/>
    </source>
</evidence>
<dbReference type="AlphaFoldDB" id="A0A345D9Z7"/>
<sequence length="220" mass="25503">MSNNTPSMPNIPSTSVALPQPIQDALRVGPIKLNLGAGYTRFDGFFNVDKFAEAKPDWQMDLEATPWDLPDNSVDEVNMHHVLEHVGQDVATYMAIWQELYRVCVDGAKLSIIVPHPRHDTFIGDPTHVRPITPISINMLDRQQCEYWVEHHYANTTLALYYHIDFATENTIFDFEKTWMDRFQRGELTEQQLFEAEKQFNNVVLQYRFTLRARKSKAMA</sequence>
<dbReference type="EMBL" id="CP031124">
    <property type="protein sequence ID" value="AXF85185.1"/>
    <property type="molecule type" value="Genomic_DNA"/>
</dbReference>
<dbReference type="GO" id="GO:0008757">
    <property type="term" value="F:S-adenosylmethionine-dependent methyltransferase activity"/>
    <property type="evidence" value="ECO:0007669"/>
    <property type="project" value="InterPro"/>
</dbReference>
<evidence type="ECO:0000313" key="3">
    <source>
        <dbReference type="Proteomes" id="UP000252182"/>
    </source>
</evidence>
<accession>A0A345D9Z7</accession>
<keyword evidence="3" id="KW-1185">Reference proteome</keyword>
<dbReference type="Gene3D" id="3.40.50.150">
    <property type="entry name" value="Vaccinia Virus protein VP39"/>
    <property type="match status" value="1"/>
</dbReference>
<gene>
    <name evidence="2" type="ORF">DTO96_100911</name>
</gene>
<name>A0A345D9Z7_9BURK</name>
<dbReference type="SUPFAM" id="SSF53335">
    <property type="entry name" value="S-adenosyl-L-methionine-dependent methyltransferases"/>
    <property type="match status" value="1"/>
</dbReference>
<organism evidence="2 3">
    <name type="scientific">Ephemeroptericola cinctiostellae</name>
    <dbReference type="NCBI Taxonomy" id="2268024"/>
    <lineage>
        <taxon>Bacteria</taxon>
        <taxon>Pseudomonadati</taxon>
        <taxon>Pseudomonadota</taxon>
        <taxon>Betaproteobacteria</taxon>
        <taxon>Burkholderiales</taxon>
        <taxon>Burkholderiaceae</taxon>
        <taxon>Ephemeroptericola</taxon>
    </lineage>
</organism>
<protein>
    <recommendedName>
        <fullName evidence="1">Methyltransferase type 11 domain-containing protein</fullName>
    </recommendedName>
</protein>
<dbReference type="Proteomes" id="UP000252182">
    <property type="component" value="Chromosome"/>
</dbReference>
<reference evidence="3" key="1">
    <citation type="submission" date="2018-07" db="EMBL/GenBank/DDBJ databases">
        <authorList>
            <person name="Kim H."/>
        </authorList>
    </citation>
    <scope>NUCLEOTIDE SEQUENCE [LARGE SCALE GENOMIC DNA]</scope>
    <source>
        <strain evidence="3">F02</strain>
    </source>
</reference>
<dbReference type="KEGG" id="hyf:DTO96_100911"/>
<evidence type="ECO:0000259" key="1">
    <source>
        <dbReference type="Pfam" id="PF08241"/>
    </source>
</evidence>
<dbReference type="RefSeq" id="WP_157964322.1">
    <property type="nucleotide sequence ID" value="NZ_CP031124.1"/>
</dbReference>